<keyword evidence="4" id="KW-0813">Transport</keyword>
<dbReference type="PIRSF" id="PIRSF019404">
    <property type="entry name" value="FliJ"/>
    <property type="match status" value="1"/>
</dbReference>
<evidence type="ECO:0000256" key="1">
    <source>
        <dbReference type="ARBA" id="ARBA00004413"/>
    </source>
</evidence>
<evidence type="ECO:0000256" key="9">
    <source>
        <dbReference type="ARBA" id="ARBA00023136"/>
    </source>
</evidence>
<dbReference type="GO" id="GO:0005886">
    <property type="term" value="C:plasma membrane"/>
    <property type="evidence" value="ECO:0007669"/>
    <property type="project" value="UniProtKB-SubCell"/>
</dbReference>
<keyword evidence="8" id="KW-0653">Protein transport</keyword>
<comment type="similarity">
    <text evidence="2">Belongs to the FliJ family.</text>
</comment>
<dbReference type="Gene3D" id="1.10.287.1700">
    <property type="match status" value="1"/>
</dbReference>
<evidence type="ECO:0000256" key="6">
    <source>
        <dbReference type="ARBA" id="ARBA00022500"/>
    </source>
</evidence>
<dbReference type="PRINTS" id="PR01004">
    <property type="entry name" value="FLGFLIJ"/>
</dbReference>
<dbReference type="GO" id="GO:0003774">
    <property type="term" value="F:cytoskeletal motor activity"/>
    <property type="evidence" value="ECO:0007669"/>
    <property type="project" value="InterPro"/>
</dbReference>
<dbReference type="PANTHER" id="PTHR38786">
    <property type="entry name" value="FLAGELLAR FLIJ PROTEIN"/>
    <property type="match status" value="1"/>
</dbReference>
<dbReference type="InterPro" id="IPR053716">
    <property type="entry name" value="Flag_assembly_chemotaxis_eff"/>
</dbReference>
<name>A0A556ARV9_9BURK</name>
<comment type="caution">
    <text evidence="12">The sequence shown here is derived from an EMBL/GenBank/DDBJ whole genome shotgun (WGS) entry which is preliminary data.</text>
</comment>
<dbReference type="GO" id="GO:0071973">
    <property type="term" value="P:bacterial-type flagellum-dependent cell motility"/>
    <property type="evidence" value="ECO:0007669"/>
    <property type="project" value="InterPro"/>
</dbReference>
<evidence type="ECO:0000256" key="4">
    <source>
        <dbReference type="ARBA" id="ARBA00022448"/>
    </source>
</evidence>
<dbReference type="AlphaFoldDB" id="A0A556ARV9"/>
<dbReference type="GO" id="GO:0015031">
    <property type="term" value="P:protein transport"/>
    <property type="evidence" value="ECO:0007669"/>
    <property type="project" value="UniProtKB-KW"/>
</dbReference>
<keyword evidence="9" id="KW-0472">Membrane</keyword>
<dbReference type="PANTHER" id="PTHR38786:SF1">
    <property type="entry name" value="FLAGELLAR FLIJ PROTEIN"/>
    <property type="match status" value="1"/>
</dbReference>
<dbReference type="InterPro" id="IPR052570">
    <property type="entry name" value="FliJ"/>
</dbReference>
<dbReference type="GO" id="GO:0006935">
    <property type="term" value="P:chemotaxis"/>
    <property type="evidence" value="ECO:0007669"/>
    <property type="project" value="UniProtKB-KW"/>
</dbReference>
<evidence type="ECO:0000256" key="5">
    <source>
        <dbReference type="ARBA" id="ARBA00022475"/>
    </source>
</evidence>
<evidence type="ECO:0000313" key="13">
    <source>
        <dbReference type="Proteomes" id="UP000318405"/>
    </source>
</evidence>
<keyword evidence="10" id="KW-1006">Bacterial flagellum protein export</keyword>
<evidence type="ECO:0000256" key="11">
    <source>
        <dbReference type="SAM" id="Coils"/>
    </source>
</evidence>
<accession>A0A556ARV9</accession>
<organism evidence="12 13">
    <name type="scientific">Verticiella sediminum</name>
    <dbReference type="NCBI Taxonomy" id="1247510"/>
    <lineage>
        <taxon>Bacteria</taxon>
        <taxon>Pseudomonadati</taxon>
        <taxon>Pseudomonadota</taxon>
        <taxon>Betaproteobacteria</taxon>
        <taxon>Burkholderiales</taxon>
        <taxon>Alcaligenaceae</taxon>
        <taxon>Verticiella</taxon>
    </lineage>
</organism>
<protein>
    <recommendedName>
        <fullName evidence="3">Flagellar FliJ protein</fullName>
    </recommendedName>
</protein>
<dbReference type="EMBL" id="VLTJ01000020">
    <property type="protein sequence ID" value="TSH95663.1"/>
    <property type="molecule type" value="Genomic_DNA"/>
</dbReference>
<dbReference type="GO" id="GO:0009288">
    <property type="term" value="C:bacterial-type flagellum"/>
    <property type="evidence" value="ECO:0007669"/>
    <property type="project" value="InterPro"/>
</dbReference>
<gene>
    <name evidence="12" type="primary">fliJ</name>
    <name evidence="12" type="ORF">FOZ76_09695</name>
</gene>
<proteinExistence type="inferred from homology"/>
<keyword evidence="6" id="KW-0145">Chemotaxis</keyword>
<sequence length="151" mass="17564">MAKPQPLDTLVELATEKVDTAARELGLLQGRRQEAERQLRMLEQYLADYRTRLQQSIQQGLSAAAWQNYQRFIVTLEAAIGEQQGVLAHAEAQLDDGRRNWQQHKTRLNAYDTLLERREQAIVIQTGRREQRATDEVSARLARRQHMEKRT</sequence>
<evidence type="ECO:0000256" key="7">
    <source>
        <dbReference type="ARBA" id="ARBA00022795"/>
    </source>
</evidence>
<reference evidence="12 13" key="1">
    <citation type="submission" date="2019-07" db="EMBL/GenBank/DDBJ databases">
        <title>Qingshengfaniella alkalisoli gen. nov., sp. nov., isolated from saline soil.</title>
        <authorList>
            <person name="Xu L."/>
            <person name="Huang X.-X."/>
            <person name="Sun J.-Q."/>
        </authorList>
    </citation>
    <scope>NUCLEOTIDE SEQUENCE [LARGE SCALE GENOMIC DNA]</scope>
    <source>
        <strain evidence="12 13">DSM 27279</strain>
    </source>
</reference>
<dbReference type="RefSeq" id="WP_143947952.1">
    <property type="nucleotide sequence ID" value="NZ_BAABMB010000002.1"/>
</dbReference>
<evidence type="ECO:0000313" key="12">
    <source>
        <dbReference type="EMBL" id="TSH95663.1"/>
    </source>
</evidence>
<keyword evidence="5" id="KW-1003">Cell membrane</keyword>
<dbReference type="Proteomes" id="UP000318405">
    <property type="component" value="Unassembled WGS sequence"/>
</dbReference>
<evidence type="ECO:0000256" key="8">
    <source>
        <dbReference type="ARBA" id="ARBA00022927"/>
    </source>
</evidence>
<evidence type="ECO:0000256" key="3">
    <source>
        <dbReference type="ARBA" id="ARBA00020392"/>
    </source>
</evidence>
<dbReference type="GO" id="GO:0044781">
    <property type="term" value="P:bacterial-type flagellum organization"/>
    <property type="evidence" value="ECO:0007669"/>
    <property type="project" value="UniProtKB-KW"/>
</dbReference>
<evidence type="ECO:0000256" key="2">
    <source>
        <dbReference type="ARBA" id="ARBA00010004"/>
    </source>
</evidence>
<dbReference type="InterPro" id="IPR012823">
    <property type="entry name" value="Flagell_FliJ"/>
</dbReference>
<comment type="subcellular location">
    <subcellularLocation>
        <location evidence="1">Cell membrane</location>
        <topology evidence="1">Peripheral membrane protein</topology>
        <orientation evidence="1">Cytoplasmic side</orientation>
    </subcellularLocation>
</comment>
<keyword evidence="12" id="KW-0969">Cilium</keyword>
<dbReference type="NCBIfam" id="TIGR02473">
    <property type="entry name" value="flagell_FliJ"/>
    <property type="match status" value="1"/>
</dbReference>
<keyword evidence="13" id="KW-1185">Reference proteome</keyword>
<dbReference type="Pfam" id="PF02050">
    <property type="entry name" value="FliJ"/>
    <property type="match status" value="1"/>
</dbReference>
<dbReference type="OrthoDB" id="6465096at2"/>
<evidence type="ECO:0000256" key="10">
    <source>
        <dbReference type="ARBA" id="ARBA00023225"/>
    </source>
</evidence>
<keyword evidence="12" id="KW-0282">Flagellum</keyword>
<keyword evidence="7" id="KW-1005">Bacterial flagellum biogenesis</keyword>
<keyword evidence="12" id="KW-0966">Cell projection</keyword>
<dbReference type="InterPro" id="IPR018006">
    <property type="entry name" value="Flag_FliJ_proteobac"/>
</dbReference>
<keyword evidence="11" id="KW-0175">Coiled coil</keyword>
<feature type="coiled-coil region" evidence="11">
    <location>
        <begin position="18"/>
        <end position="52"/>
    </location>
</feature>